<feature type="compositionally biased region" description="Polar residues" evidence="2">
    <location>
        <begin position="42"/>
        <end position="51"/>
    </location>
</feature>
<proteinExistence type="predicted"/>
<organism evidence="4 5">
    <name type="scientific">Haematococcus lacustris</name>
    <name type="common">Green alga</name>
    <name type="synonym">Haematococcus pluvialis</name>
    <dbReference type="NCBI Taxonomy" id="44745"/>
    <lineage>
        <taxon>Eukaryota</taxon>
        <taxon>Viridiplantae</taxon>
        <taxon>Chlorophyta</taxon>
        <taxon>core chlorophytes</taxon>
        <taxon>Chlorophyceae</taxon>
        <taxon>CS clade</taxon>
        <taxon>Chlamydomonadales</taxon>
        <taxon>Haematococcaceae</taxon>
        <taxon>Haematococcus</taxon>
    </lineage>
</organism>
<name>A0A699ZX67_HAELA</name>
<dbReference type="GO" id="GO:0006879">
    <property type="term" value="P:intracellular iron ion homeostasis"/>
    <property type="evidence" value="ECO:0007669"/>
    <property type="project" value="InterPro"/>
</dbReference>
<keyword evidence="1" id="KW-0175">Coiled coil</keyword>
<dbReference type="PANTHER" id="PTHR46133">
    <property type="entry name" value="BHLH TRANSCRIPTION FACTOR"/>
    <property type="match status" value="1"/>
</dbReference>
<dbReference type="Pfam" id="PF00010">
    <property type="entry name" value="HLH"/>
    <property type="match status" value="1"/>
</dbReference>
<dbReference type="GO" id="GO:0046983">
    <property type="term" value="F:protein dimerization activity"/>
    <property type="evidence" value="ECO:0007669"/>
    <property type="project" value="InterPro"/>
</dbReference>
<evidence type="ECO:0000313" key="4">
    <source>
        <dbReference type="EMBL" id="GFH26595.1"/>
    </source>
</evidence>
<gene>
    <name evidence="4" type="ORF">HaLaN_24769</name>
</gene>
<evidence type="ECO:0000256" key="2">
    <source>
        <dbReference type="SAM" id="MobiDB-lite"/>
    </source>
</evidence>
<dbReference type="Proteomes" id="UP000485058">
    <property type="component" value="Unassembled WGS sequence"/>
</dbReference>
<dbReference type="PANTHER" id="PTHR46133:SF15">
    <property type="entry name" value="BHLH TRANSCRIPTION FACTOR"/>
    <property type="match status" value="1"/>
</dbReference>
<dbReference type="InterPro" id="IPR036638">
    <property type="entry name" value="HLH_DNA-bd_sf"/>
</dbReference>
<feature type="domain" description="BHLH" evidence="3">
    <location>
        <begin position="200"/>
        <end position="252"/>
    </location>
</feature>
<dbReference type="GO" id="GO:0003700">
    <property type="term" value="F:DNA-binding transcription factor activity"/>
    <property type="evidence" value="ECO:0007669"/>
    <property type="project" value="InterPro"/>
</dbReference>
<dbReference type="EMBL" id="BLLF01003175">
    <property type="protein sequence ID" value="GFH26595.1"/>
    <property type="molecule type" value="Genomic_DNA"/>
</dbReference>
<feature type="region of interest" description="Disordered" evidence="2">
    <location>
        <begin position="40"/>
        <end position="62"/>
    </location>
</feature>
<dbReference type="InterPro" id="IPR011598">
    <property type="entry name" value="bHLH_dom"/>
</dbReference>
<dbReference type="Gene3D" id="4.10.280.10">
    <property type="entry name" value="Helix-loop-helix DNA-binding domain"/>
    <property type="match status" value="1"/>
</dbReference>
<sequence length="447" mass="46141">MPTLDCSPPGAGNSAGRRHSCTMSMCIGCTPPNYWSGPASGPQWSGLNGSPSEGLGGCQRQEPGPGCNAAPWLRFQFSSLATVAVNFTAAASLLSSLAAARVAPLPMASSGPGCTWSAEVSAAAAAVSLSDYLVDGAAFPPLDFPALDQATFSAICAADNVAMPSQPSEATRRRVSELDSDSDEEAAGSRPSGKKPKTDSAAKSKACREKARREKINDRFSELATLIDPGSKDPKSDKPSILADAIKHITQMRVENNQLSQLNKFLEQRVSQLEREKGQQLYQQSLMMQHGGMSMGMMQPGMQMPPNAMQGMGGMQLPPSGMSGMSSMPGPSGFHPQLPTQGLVDPHHHAAVTGCGPALGEHVALAAAASSSPSLAAGSTQHPLAHGREGHTGYAGVHGALKDGTAGAAGGVGAAGADVPGLGLPQHPYWMHSMDSRQDSMLRPPAA</sequence>
<dbReference type="InterPro" id="IPR044818">
    <property type="entry name" value="ILR3-like"/>
</dbReference>
<keyword evidence="5" id="KW-1185">Reference proteome</keyword>
<dbReference type="PROSITE" id="PS50888">
    <property type="entry name" value="BHLH"/>
    <property type="match status" value="1"/>
</dbReference>
<dbReference type="SUPFAM" id="SSF47459">
    <property type="entry name" value="HLH, helix-loop-helix DNA-binding domain"/>
    <property type="match status" value="1"/>
</dbReference>
<reference evidence="4 5" key="1">
    <citation type="submission" date="2020-02" db="EMBL/GenBank/DDBJ databases">
        <title>Draft genome sequence of Haematococcus lacustris strain NIES-144.</title>
        <authorList>
            <person name="Morimoto D."/>
            <person name="Nakagawa S."/>
            <person name="Yoshida T."/>
            <person name="Sawayama S."/>
        </authorList>
    </citation>
    <scope>NUCLEOTIDE SEQUENCE [LARGE SCALE GENOMIC DNA]</scope>
    <source>
        <strain evidence="4 5">NIES-144</strain>
    </source>
</reference>
<dbReference type="SMART" id="SM00353">
    <property type="entry name" value="HLH"/>
    <property type="match status" value="1"/>
</dbReference>
<evidence type="ECO:0000313" key="5">
    <source>
        <dbReference type="Proteomes" id="UP000485058"/>
    </source>
</evidence>
<feature type="region of interest" description="Disordered" evidence="2">
    <location>
        <begin position="163"/>
        <end position="215"/>
    </location>
</feature>
<evidence type="ECO:0000259" key="3">
    <source>
        <dbReference type="PROSITE" id="PS50888"/>
    </source>
</evidence>
<accession>A0A699ZX67</accession>
<feature type="coiled-coil region" evidence="1">
    <location>
        <begin position="249"/>
        <end position="276"/>
    </location>
</feature>
<evidence type="ECO:0000256" key="1">
    <source>
        <dbReference type="SAM" id="Coils"/>
    </source>
</evidence>
<protein>
    <submittedName>
        <fullName evidence="4">BHLH domain-containing protein</fullName>
    </submittedName>
</protein>
<dbReference type="CDD" id="cd11446">
    <property type="entry name" value="bHLH_AtILR3_like"/>
    <property type="match status" value="1"/>
</dbReference>
<comment type="caution">
    <text evidence="4">The sequence shown here is derived from an EMBL/GenBank/DDBJ whole genome shotgun (WGS) entry which is preliminary data.</text>
</comment>
<dbReference type="AlphaFoldDB" id="A0A699ZX67"/>
<feature type="compositionally biased region" description="Basic and acidic residues" evidence="2">
    <location>
        <begin position="196"/>
        <end position="215"/>
    </location>
</feature>